<dbReference type="PROSITE" id="PS51000">
    <property type="entry name" value="HTH_DEOR_2"/>
    <property type="match status" value="1"/>
</dbReference>
<dbReference type="Gene3D" id="1.10.10.10">
    <property type="entry name" value="Winged helix-like DNA-binding domain superfamily/Winged helix DNA-binding domain"/>
    <property type="match status" value="1"/>
</dbReference>
<dbReference type="PANTHER" id="PTHR34580:SF1">
    <property type="entry name" value="PROTEIN PAFC"/>
    <property type="match status" value="1"/>
</dbReference>
<feature type="domain" description="HTH deoR-type" evidence="3">
    <location>
        <begin position="12"/>
        <end position="70"/>
    </location>
</feature>
<dbReference type="Pfam" id="PF08279">
    <property type="entry name" value="HTH_11"/>
    <property type="match status" value="1"/>
</dbReference>
<sequence length="248" mass="28215">MSSMDRRDTASRLARLDLLASRLKAEEPMSVAGLAEEFGVSRRTLFRDIALLRERGLPIEADRGRGGGIRLERNWGIGRLKLSYREAVELLISLAIAEQMEAPWIIANLAPIRRKLAASFSQTLRERVDSLTRRIKIGPSASPAVLQGFVQPDSKTGEALCRAFLELRLLRFSYTDGEGSRSRRQVEPHYLLLSYPVWYLVAWDHERKAVRSFRLDRMHNGDILSEEFKLRPFEYFAEVFAGVPAVSP</sequence>
<evidence type="ECO:0000256" key="1">
    <source>
        <dbReference type="ARBA" id="ARBA00023015"/>
    </source>
</evidence>
<dbReference type="InterPro" id="IPR036388">
    <property type="entry name" value="WH-like_DNA-bd_sf"/>
</dbReference>
<proteinExistence type="predicted"/>
<gene>
    <name evidence="4" type="ORF">H2509_01865</name>
</gene>
<dbReference type="Pfam" id="PF13280">
    <property type="entry name" value="WYL"/>
    <property type="match status" value="1"/>
</dbReference>
<dbReference type="InterPro" id="IPR013196">
    <property type="entry name" value="HTH_11"/>
</dbReference>
<keyword evidence="2" id="KW-0804">Transcription</keyword>
<evidence type="ECO:0000256" key="2">
    <source>
        <dbReference type="ARBA" id="ARBA00023163"/>
    </source>
</evidence>
<dbReference type="InterPro" id="IPR026881">
    <property type="entry name" value="WYL_dom"/>
</dbReference>
<dbReference type="InterPro" id="IPR001034">
    <property type="entry name" value="DeoR_HTH"/>
</dbReference>
<dbReference type="InterPro" id="IPR036390">
    <property type="entry name" value="WH_DNA-bd_sf"/>
</dbReference>
<organism evidence="4 5">
    <name type="scientific">Stappia albiluteola</name>
    <dbReference type="NCBI Taxonomy" id="2758565"/>
    <lineage>
        <taxon>Bacteria</taxon>
        <taxon>Pseudomonadati</taxon>
        <taxon>Pseudomonadota</taxon>
        <taxon>Alphaproteobacteria</taxon>
        <taxon>Hyphomicrobiales</taxon>
        <taxon>Stappiaceae</taxon>
        <taxon>Stappia</taxon>
    </lineage>
</organism>
<dbReference type="PANTHER" id="PTHR34580">
    <property type="match status" value="1"/>
</dbReference>
<keyword evidence="5" id="KW-1185">Reference proteome</keyword>
<protein>
    <submittedName>
        <fullName evidence="4">WYL domain-containing protein</fullName>
    </submittedName>
</protein>
<dbReference type="Proteomes" id="UP000541109">
    <property type="component" value="Unassembled WGS sequence"/>
</dbReference>
<dbReference type="PROSITE" id="PS52050">
    <property type="entry name" value="WYL"/>
    <property type="match status" value="1"/>
</dbReference>
<keyword evidence="1" id="KW-0805">Transcription regulation</keyword>
<evidence type="ECO:0000313" key="5">
    <source>
        <dbReference type="Proteomes" id="UP000541109"/>
    </source>
</evidence>
<dbReference type="AlphaFoldDB" id="A0A839AAD3"/>
<accession>A0A839AAD3</accession>
<evidence type="ECO:0000313" key="4">
    <source>
        <dbReference type="EMBL" id="MBA5775867.1"/>
    </source>
</evidence>
<dbReference type="GO" id="GO:0003700">
    <property type="term" value="F:DNA-binding transcription factor activity"/>
    <property type="evidence" value="ECO:0007669"/>
    <property type="project" value="InterPro"/>
</dbReference>
<dbReference type="EMBL" id="JACFXV010000031">
    <property type="protein sequence ID" value="MBA5775867.1"/>
    <property type="molecule type" value="Genomic_DNA"/>
</dbReference>
<dbReference type="InterPro" id="IPR051534">
    <property type="entry name" value="CBASS_pafABC_assoc_protein"/>
</dbReference>
<comment type="caution">
    <text evidence="4">The sequence shown here is derived from an EMBL/GenBank/DDBJ whole genome shotgun (WGS) entry which is preliminary data.</text>
</comment>
<dbReference type="SUPFAM" id="SSF46785">
    <property type="entry name" value="Winged helix' DNA-binding domain"/>
    <property type="match status" value="1"/>
</dbReference>
<reference evidence="4 5" key="1">
    <citation type="submission" date="2020-07" db="EMBL/GenBank/DDBJ databases">
        <title>Stappia sp., F7233, whole genome shotgun sequencing project.</title>
        <authorList>
            <person name="Jiang S."/>
            <person name="Liu Z.W."/>
            <person name="Du Z.J."/>
        </authorList>
    </citation>
    <scope>NUCLEOTIDE SEQUENCE [LARGE SCALE GENOMIC DNA]</scope>
    <source>
        <strain evidence="4 5">F7233</strain>
    </source>
</reference>
<name>A0A839AAD3_9HYPH</name>
<evidence type="ECO:0000259" key="3">
    <source>
        <dbReference type="PROSITE" id="PS51000"/>
    </source>
</evidence>